<dbReference type="GO" id="GO:0016020">
    <property type="term" value="C:membrane"/>
    <property type="evidence" value="ECO:0007669"/>
    <property type="project" value="UniProtKB-SubCell"/>
</dbReference>
<organism evidence="9 10">
    <name type="scientific">Elasticomyces elasticus</name>
    <dbReference type="NCBI Taxonomy" id="574655"/>
    <lineage>
        <taxon>Eukaryota</taxon>
        <taxon>Fungi</taxon>
        <taxon>Dikarya</taxon>
        <taxon>Ascomycota</taxon>
        <taxon>Pezizomycotina</taxon>
        <taxon>Dothideomycetes</taxon>
        <taxon>Dothideomycetidae</taxon>
        <taxon>Mycosphaerellales</taxon>
        <taxon>Teratosphaeriaceae</taxon>
        <taxon>Elasticomyces</taxon>
    </lineage>
</organism>
<dbReference type="AlphaFoldDB" id="A0AAN7ZQD1"/>
<feature type="domain" description="Rhodopsin" evidence="8">
    <location>
        <begin position="36"/>
        <end position="296"/>
    </location>
</feature>
<dbReference type="EMBL" id="JAVRQU010000028">
    <property type="protein sequence ID" value="KAK5689869.1"/>
    <property type="molecule type" value="Genomic_DNA"/>
</dbReference>
<feature type="transmembrane region" description="Helical" evidence="7">
    <location>
        <begin position="17"/>
        <end position="39"/>
    </location>
</feature>
<dbReference type="Pfam" id="PF20684">
    <property type="entry name" value="Fung_rhodopsin"/>
    <property type="match status" value="1"/>
</dbReference>
<feature type="compositionally biased region" description="Basic and acidic residues" evidence="6">
    <location>
        <begin position="330"/>
        <end position="353"/>
    </location>
</feature>
<evidence type="ECO:0000256" key="7">
    <source>
        <dbReference type="SAM" id="Phobius"/>
    </source>
</evidence>
<evidence type="ECO:0000256" key="2">
    <source>
        <dbReference type="ARBA" id="ARBA00022692"/>
    </source>
</evidence>
<dbReference type="InterPro" id="IPR052337">
    <property type="entry name" value="SAT4-like"/>
</dbReference>
<comment type="caution">
    <text evidence="9">The sequence shown here is derived from an EMBL/GenBank/DDBJ whole genome shotgun (WGS) entry which is preliminary data.</text>
</comment>
<comment type="similarity">
    <text evidence="5">Belongs to the SAT4 family.</text>
</comment>
<feature type="transmembrane region" description="Helical" evidence="7">
    <location>
        <begin position="51"/>
        <end position="77"/>
    </location>
</feature>
<comment type="subcellular location">
    <subcellularLocation>
        <location evidence="1">Membrane</location>
        <topology evidence="1">Multi-pass membrane protein</topology>
    </subcellularLocation>
</comment>
<dbReference type="PANTHER" id="PTHR33048:SF165">
    <property type="entry name" value="INTEGRAL MEMBRANE PROTEIN"/>
    <property type="match status" value="1"/>
</dbReference>
<gene>
    <name evidence="9" type="ORF">LTR97_012629</name>
</gene>
<dbReference type="PANTHER" id="PTHR33048">
    <property type="entry name" value="PTH11-LIKE INTEGRAL MEMBRANE PROTEIN (AFU_ORTHOLOGUE AFUA_5G11245)"/>
    <property type="match status" value="1"/>
</dbReference>
<keyword evidence="2 7" id="KW-0812">Transmembrane</keyword>
<proteinExistence type="inferred from homology"/>
<keyword evidence="4 7" id="KW-0472">Membrane</keyword>
<feature type="transmembrane region" description="Helical" evidence="7">
    <location>
        <begin position="131"/>
        <end position="152"/>
    </location>
</feature>
<protein>
    <recommendedName>
        <fullName evidence="8">Rhodopsin domain-containing protein</fullName>
    </recommendedName>
</protein>
<dbReference type="Proteomes" id="UP001310594">
    <property type="component" value="Unassembled WGS sequence"/>
</dbReference>
<reference evidence="9" key="1">
    <citation type="submission" date="2023-08" db="EMBL/GenBank/DDBJ databases">
        <title>Black Yeasts Isolated from many extreme environments.</title>
        <authorList>
            <person name="Coleine C."/>
            <person name="Stajich J.E."/>
            <person name="Selbmann L."/>
        </authorList>
    </citation>
    <scope>NUCLEOTIDE SEQUENCE</scope>
    <source>
        <strain evidence="9">CCFEE 5810</strain>
    </source>
</reference>
<evidence type="ECO:0000256" key="1">
    <source>
        <dbReference type="ARBA" id="ARBA00004141"/>
    </source>
</evidence>
<evidence type="ECO:0000256" key="5">
    <source>
        <dbReference type="ARBA" id="ARBA00038359"/>
    </source>
</evidence>
<evidence type="ECO:0000313" key="10">
    <source>
        <dbReference type="Proteomes" id="UP001310594"/>
    </source>
</evidence>
<feature type="transmembrane region" description="Helical" evidence="7">
    <location>
        <begin position="271"/>
        <end position="291"/>
    </location>
</feature>
<evidence type="ECO:0000256" key="4">
    <source>
        <dbReference type="ARBA" id="ARBA00023136"/>
    </source>
</evidence>
<evidence type="ECO:0000256" key="3">
    <source>
        <dbReference type="ARBA" id="ARBA00022989"/>
    </source>
</evidence>
<evidence type="ECO:0000313" key="9">
    <source>
        <dbReference type="EMBL" id="KAK5689869.1"/>
    </source>
</evidence>
<evidence type="ECO:0000259" key="8">
    <source>
        <dbReference type="Pfam" id="PF20684"/>
    </source>
</evidence>
<dbReference type="InterPro" id="IPR049326">
    <property type="entry name" value="Rhodopsin_dom_fungi"/>
</dbReference>
<sequence>MDPHEQYTSPYGGDGPLILGVSWSLASIATLLLVGRAWTASLKDGKLRWDFIWASVANVFALLGQIIITFSVAHGLGNHITPRTDPNDIRLASLYNWMSEMVIIVDIAFAKIAIVSFLLMIQGSTYPRMRYFLHFVWVTNLLLSVDQVVLITQQCKPMPKFWDDTIVGTCNLRATVSKIGFLQGSVGAASDLALALYPMYIYWHLQLPLKIKIGLCALTGGGIMYELLQRLDGNRVVIDLRRRACAMATLKTIYIAVINTTSDVTAAFTKLVIWAFIELWLILIISSIPPLRPLFVNMFYKTSTFLSQSGQSIASGLADRENGLPSHGSPRKDDYKVHITRTEGRRDNGGAHEDDNDSQEGILPGDDSMHRNGIWVTRDIVLDDGRGFAAGEARLSGQ</sequence>
<accession>A0AAN7ZQD1</accession>
<feature type="region of interest" description="Disordered" evidence="6">
    <location>
        <begin position="317"/>
        <end position="368"/>
    </location>
</feature>
<feature type="transmembrane region" description="Helical" evidence="7">
    <location>
        <begin position="97"/>
        <end position="119"/>
    </location>
</feature>
<keyword evidence="3 7" id="KW-1133">Transmembrane helix</keyword>
<name>A0AAN7ZQD1_9PEZI</name>
<evidence type="ECO:0000256" key="6">
    <source>
        <dbReference type="SAM" id="MobiDB-lite"/>
    </source>
</evidence>